<evidence type="ECO:0000256" key="1">
    <source>
        <dbReference type="SAM" id="MobiDB-lite"/>
    </source>
</evidence>
<dbReference type="Proteomes" id="UP001227126">
    <property type="component" value="Unassembled WGS sequence"/>
</dbReference>
<reference evidence="2 3" key="1">
    <citation type="submission" date="2023-05" db="EMBL/GenBank/DDBJ databases">
        <title>Sedimentitalea sp. nov. JM2-8.</title>
        <authorList>
            <person name="Huang J."/>
        </authorList>
    </citation>
    <scope>NUCLEOTIDE SEQUENCE [LARGE SCALE GENOMIC DNA]</scope>
    <source>
        <strain evidence="2 3">JM2-8</strain>
    </source>
</reference>
<sequence>MDKGEHLQTSHAPEMLHDALSSSGQAAHPVDGFKASGNNGETLPNFCLQGKLIP</sequence>
<dbReference type="RefSeq" id="WP_284484503.1">
    <property type="nucleotide sequence ID" value="NZ_JASNJE010000005.1"/>
</dbReference>
<proteinExistence type="predicted"/>
<feature type="region of interest" description="Disordered" evidence="1">
    <location>
        <begin position="19"/>
        <end position="41"/>
    </location>
</feature>
<name>A0ABT7FC87_9RHOB</name>
<accession>A0ABT7FC87</accession>
<gene>
    <name evidence="2" type="ORF">QO034_05505</name>
</gene>
<comment type="caution">
    <text evidence="2">The sequence shown here is derived from an EMBL/GenBank/DDBJ whole genome shotgun (WGS) entry which is preliminary data.</text>
</comment>
<protein>
    <submittedName>
        <fullName evidence="2">Uncharacterized protein</fullName>
    </submittedName>
</protein>
<dbReference type="EMBL" id="JASNJE010000005">
    <property type="protein sequence ID" value="MDK3072560.1"/>
    <property type="molecule type" value="Genomic_DNA"/>
</dbReference>
<keyword evidence="3" id="KW-1185">Reference proteome</keyword>
<evidence type="ECO:0000313" key="3">
    <source>
        <dbReference type="Proteomes" id="UP001227126"/>
    </source>
</evidence>
<evidence type="ECO:0000313" key="2">
    <source>
        <dbReference type="EMBL" id="MDK3072560.1"/>
    </source>
</evidence>
<organism evidence="2 3">
    <name type="scientific">Sedimentitalea xiamensis</name>
    <dbReference type="NCBI Taxonomy" id="3050037"/>
    <lineage>
        <taxon>Bacteria</taxon>
        <taxon>Pseudomonadati</taxon>
        <taxon>Pseudomonadota</taxon>
        <taxon>Alphaproteobacteria</taxon>
        <taxon>Rhodobacterales</taxon>
        <taxon>Paracoccaceae</taxon>
        <taxon>Sedimentitalea</taxon>
    </lineage>
</organism>